<gene>
    <name evidence="1" type="ORF">BTO15_13145</name>
</gene>
<dbReference type="Proteomes" id="UP000232721">
    <property type="component" value="Chromosome"/>
</dbReference>
<proteinExistence type="predicted"/>
<evidence type="ECO:0000313" key="1">
    <source>
        <dbReference type="EMBL" id="AUC22978.1"/>
    </source>
</evidence>
<organism evidence="1 2">
    <name type="scientific">Polaribacter sejongensis</name>
    <dbReference type="NCBI Taxonomy" id="985043"/>
    <lineage>
        <taxon>Bacteria</taxon>
        <taxon>Pseudomonadati</taxon>
        <taxon>Bacteroidota</taxon>
        <taxon>Flavobacteriia</taxon>
        <taxon>Flavobacteriales</taxon>
        <taxon>Flavobacteriaceae</taxon>
    </lineage>
</organism>
<sequence length="90" mass="10758">MTKDEIKNYQEFFKTPSIKEFYKFTKDTQNHIISTKLVGLSSDLEFWMQMAFDNDFSKLEVLSDNYNFKVDFSFPKNYHKSEDEGKCISE</sequence>
<reference evidence="1 2" key="1">
    <citation type="submission" date="2017-02" db="EMBL/GenBank/DDBJ databases">
        <title>Trade-off between light-utilization and light-protection in marine flavobacteria.</title>
        <authorList>
            <person name="Kumagai Y."/>
            <person name="Yoshizawa S."/>
            <person name="Kogure K."/>
            <person name="Iwasaki W."/>
        </authorList>
    </citation>
    <scope>NUCLEOTIDE SEQUENCE [LARGE SCALE GENOMIC DNA]</scope>
    <source>
        <strain evidence="1 2">KCTC 23670</strain>
    </source>
</reference>
<dbReference type="EMBL" id="CP019336">
    <property type="protein sequence ID" value="AUC22978.1"/>
    <property type="molecule type" value="Genomic_DNA"/>
</dbReference>
<evidence type="ECO:0000313" key="2">
    <source>
        <dbReference type="Proteomes" id="UP000232721"/>
    </source>
</evidence>
<accession>A0ABN5F657</accession>
<protein>
    <submittedName>
        <fullName evidence="1">Uncharacterized protein</fullName>
    </submittedName>
</protein>
<name>A0ABN5F657_9FLAO</name>
<keyword evidence="2" id="KW-1185">Reference proteome</keyword>
<dbReference type="RefSeq" id="WP_208889124.1">
    <property type="nucleotide sequence ID" value="NZ_CP019336.1"/>
</dbReference>